<proteinExistence type="inferred from homology"/>
<sequence length="982" mass="107315">MSLAQDQDLLIYKLRLGLLNTRESVAQRIVTMPKKDEYEYISAMIPRMAACAAVQDDTGGSTYGLFRPQNGPRRKTMHFQEASGPDHEHIGSTTISSHADLTKRSNGSLGTIFQGGNSTASRGASVAMGSFARLTDDPQYQRSAIEGSTSSAVAQRGLVKLLDSILRPCQASSAATTTVIPSNAPSSRNPLASTALQTILHTTSENFKGLATSHKNLHQVNHVESTPSVIQNFNIKSTTTNSDTLPVGSTTSVPVVPSTRVTTKFPCPPSPVAAGLPEASVPKPPATHATERVYDRRNVHADGVRGNFQRNASSSFSKDELKKSVPKVPATLRSPPAKDQAIHCNFPERQSHQRSNSEPGNVRTVQPLPHCRSFNNEIPEENMGGLDNSPDRADSVKAESTPQSYPVSVEPSELILEDQIHDISFEAIEDQLSAENDSTEFEEQGIDLDAVKLVVVHNKTDAPSLDVNSEQTNTHKTTSYPAGVTSTSTAKSIPLDATVAQVMPTPNPVITSTDQLKGAQSEAQVAASIVSVDKSDEHSNPLLGAATTSQSMFTKQSLSPTKVTQFSYGSQLSIGSSDLLDYTTQLHEQKHISALSAMMDKKSSKINPFAQTYAIFSGKSDGNPMRLQMFLPFSQDPLKPLFVSVKQDASVEEVIGYTLFEYFDAARQPILPESAWLISNWNLRIVEDDGTIDDDFPALDRARKIQKFAFDRFALCETIPIEVVNPNTQAHGTPMVSHSQAEDVNSSAGIETVSGSASTAATVYLKVHLYSTLEVKQTTTMQMPVNIPMSEVFDLICRKRKYDPKDYVLKMADTKTDVQLDKTLAQLEAIEFCVLKRSSGGAGDIFLRPPDEPTDEDADDRLFLTTEDLRSVYKQYSVIYKHLMGRHERNLTIDGEYIHLVASEGKALFDMGKTTNSFHVSAVVSCKQIKKKSANFKLIVRRNHDAKVYDLEAVSDADARNICMRVTAMHQLIQISSGIENS</sequence>
<name>A0A177WFH2_BATDL</name>
<dbReference type="InterPro" id="IPR031313">
    <property type="entry name" value="Sin1_PH_dom"/>
</dbReference>
<feature type="compositionally biased region" description="Basic and acidic residues" evidence="2">
    <location>
        <begin position="289"/>
        <end position="303"/>
    </location>
</feature>
<feature type="region of interest" description="Disordered" evidence="2">
    <location>
        <begin position="274"/>
        <end position="408"/>
    </location>
</feature>
<dbReference type="InterPro" id="IPR008828">
    <property type="entry name" value="Sin1/Avo1"/>
</dbReference>
<protein>
    <recommendedName>
        <fullName evidence="7">Stress-activated map kinase-interacting protein 1</fullName>
    </recommendedName>
</protein>
<evidence type="ECO:0008006" key="7">
    <source>
        <dbReference type="Google" id="ProtNLM"/>
    </source>
</evidence>
<evidence type="ECO:0000256" key="2">
    <source>
        <dbReference type="SAM" id="MobiDB-lite"/>
    </source>
</evidence>
<dbReference type="OrthoDB" id="241990at2759"/>
<dbReference type="GO" id="GO:0038203">
    <property type="term" value="P:TORC2 signaling"/>
    <property type="evidence" value="ECO:0007669"/>
    <property type="project" value="TreeGrafter"/>
</dbReference>
<reference evidence="5 6" key="1">
    <citation type="submission" date="2006-10" db="EMBL/GenBank/DDBJ databases">
        <title>The Genome Sequence of Batrachochytrium dendrobatidis JEL423.</title>
        <authorList>
            <consortium name="The Broad Institute Genome Sequencing Platform"/>
            <person name="Birren B."/>
            <person name="Lander E."/>
            <person name="Galagan J."/>
            <person name="Cuomo C."/>
            <person name="Devon K."/>
            <person name="Jaffe D."/>
            <person name="Butler J."/>
            <person name="Alvarez P."/>
            <person name="Gnerre S."/>
            <person name="Grabherr M."/>
            <person name="Kleber M."/>
            <person name="Mauceli E."/>
            <person name="Brockman W."/>
            <person name="Young S."/>
            <person name="LaButti K."/>
            <person name="Sykes S."/>
            <person name="DeCaprio D."/>
            <person name="Crawford M."/>
            <person name="Koehrsen M."/>
            <person name="Engels R."/>
            <person name="Montgomery P."/>
            <person name="Pearson M."/>
            <person name="Howarth C."/>
            <person name="Larson L."/>
            <person name="White J."/>
            <person name="O'Leary S."/>
            <person name="Kodira C."/>
            <person name="Zeng Q."/>
            <person name="Yandava C."/>
            <person name="Alvarado L."/>
            <person name="Longcore J."/>
            <person name="James T."/>
        </authorList>
    </citation>
    <scope>NUCLEOTIDE SEQUENCE [LARGE SCALE GENOMIC DNA]</scope>
    <source>
        <strain evidence="5 6">JEL423</strain>
    </source>
</reference>
<dbReference type="EMBL" id="DS022302">
    <property type="protein sequence ID" value="OAJ38773.1"/>
    <property type="molecule type" value="Genomic_DNA"/>
</dbReference>
<evidence type="ECO:0000313" key="6">
    <source>
        <dbReference type="Proteomes" id="UP000077115"/>
    </source>
</evidence>
<dbReference type="STRING" id="403673.A0A177WFH2"/>
<accession>A0A177WFH2</accession>
<dbReference type="GO" id="GO:0005546">
    <property type="term" value="F:phosphatidylinositol-4,5-bisphosphate binding"/>
    <property type="evidence" value="ECO:0007669"/>
    <property type="project" value="TreeGrafter"/>
</dbReference>
<dbReference type="PANTHER" id="PTHR13335:SF1">
    <property type="entry name" value="TARGET OF RAPAMYCIN COMPLEX 2 SUBUNIT MAPKAP1"/>
    <property type="match status" value="1"/>
</dbReference>
<feature type="domain" description="CRIM" evidence="3">
    <location>
        <begin position="593"/>
        <end position="721"/>
    </location>
</feature>
<dbReference type="PANTHER" id="PTHR13335">
    <property type="entry name" value="TARGET OF RAPAMYCIN COMPLEX 2 SUBUNIT MAPKAP1"/>
    <property type="match status" value="1"/>
</dbReference>
<evidence type="ECO:0000256" key="1">
    <source>
        <dbReference type="ARBA" id="ARBA00009407"/>
    </source>
</evidence>
<organism evidence="5 6">
    <name type="scientific">Batrachochytrium dendrobatidis (strain JEL423)</name>
    <dbReference type="NCBI Taxonomy" id="403673"/>
    <lineage>
        <taxon>Eukaryota</taxon>
        <taxon>Fungi</taxon>
        <taxon>Fungi incertae sedis</taxon>
        <taxon>Chytridiomycota</taxon>
        <taxon>Chytridiomycota incertae sedis</taxon>
        <taxon>Chytridiomycetes</taxon>
        <taxon>Rhizophydiales</taxon>
        <taxon>Rhizophydiales incertae sedis</taxon>
        <taxon>Batrachochytrium</taxon>
    </lineage>
</organism>
<dbReference type="InterPro" id="IPR011993">
    <property type="entry name" value="PH-like_dom_sf"/>
</dbReference>
<dbReference type="Pfam" id="PF16978">
    <property type="entry name" value="CRIM"/>
    <property type="match status" value="1"/>
</dbReference>
<dbReference type="Proteomes" id="UP000077115">
    <property type="component" value="Unassembled WGS sequence"/>
</dbReference>
<dbReference type="GO" id="GO:0005886">
    <property type="term" value="C:plasma membrane"/>
    <property type="evidence" value="ECO:0007669"/>
    <property type="project" value="TreeGrafter"/>
</dbReference>
<gene>
    <name evidence="5" type="ORF">BDEG_22679</name>
</gene>
<dbReference type="AlphaFoldDB" id="A0A177WFH2"/>
<dbReference type="InterPro" id="IPR031567">
    <property type="entry name" value="CRIM_dom"/>
</dbReference>
<comment type="similarity">
    <text evidence="1">Belongs to the SIN1 family.</text>
</comment>
<feature type="domain" description="SIN1-type PH" evidence="4">
    <location>
        <begin position="872"/>
        <end position="968"/>
    </location>
</feature>
<dbReference type="eggNOG" id="KOG3739">
    <property type="taxonomic scope" value="Eukaryota"/>
</dbReference>
<dbReference type="VEuPathDB" id="FungiDB:BDEG_22679"/>
<evidence type="ECO:0000259" key="3">
    <source>
        <dbReference type="Pfam" id="PF16978"/>
    </source>
</evidence>
<dbReference type="GO" id="GO:0005737">
    <property type="term" value="C:cytoplasm"/>
    <property type="evidence" value="ECO:0007669"/>
    <property type="project" value="TreeGrafter"/>
</dbReference>
<dbReference type="GO" id="GO:0031932">
    <property type="term" value="C:TORC2 complex"/>
    <property type="evidence" value="ECO:0007669"/>
    <property type="project" value="InterPro"/>
</dbReference>
<dbReference type="Gene3D" id="2.30.29.30">
    <property type="entry name" value="Pleckstrin-homology domain (PH domain)/Phosphotyrosine-binding domain (PTB)"/>
    <property type="match status" value="1"/>
</dbReference>
<evidence type="ECO:0000313" key="5">
    <source>
        <dbReference type="EMBL" id="OAJ38773.1"/>
    </source>
</evidence>
<reference evidence="5 6" key="2">
    <citation type="submission" date="2016-05" db="EMBL/GenBank/DDBJ databases">
        <title>Lineage-specific infection strategies underlie the spectrum of fungal disease in amphibians.</title>
        <authorList>
            <person name="Cuomo C.A."/>
            <person name="Farrer R.A."/>
            <person name="James T."/>
            <person name="Longcore J."/>
            <person name="Birren B."/>
        </authorList>
    </citation>
    <scope>NUCLEOTIDE SEQUENCE [LARGE SCALE GENOMIC DNA]</scope>
    <source>
        <strain evidence="5 6">JEL423</strain>
    </source>
</reference>
<feature type="region of interest" description="Disordered" evidence="2">
    <location>
        <begin position="464"/>
        <end position="485"/>
    </location>
</feature>
<evidence type="ECO:0000259" key="4">
    <source>
        <dbReference type="Pfam" id="PF16979"/>
    </source>
</evidence>
<dbReference type="Gene3D" id="3.10.20.90">
    <property type="entry name" value="Phosphatidylinositol 3-kinase Catalytic Subunit, Chain A, domain 1"/>
    <property type="match status" value="1"/>
</dbReference>
<dbReference type="Pfam" id="PF16979">
    <property type="entry name" value="SIN1_PH"/>
    <property type="match status" value="1"/>
</dbReference>
<feature type="compositionally biased region" description="Polar residues" evidence="2">
    <location>
        <begin position="466"/>
        <end position="485"/>
    </location>
</feature>